<evidence type="ECO:0000256" key="3">
    <source>
        <dbReference type="RuleBase" id="RU363015"/>
    </source>
</evidence>
<dbReference type="GO" id="GO:0008714">
    <property type="term" value="F:AMP nucleosidase activity"/>
    <property type="evidence" value="ECO:0007669"/>
    <property type="project" value="UniProtKB-EC"/>
</dbReference>
<protein>
    <recommendedName>
        <fullName evidence="3">Cytokinin riboside 5'-monophosphate phosphoribohydrolase</fullName>
        <ecNumber evidence="3">3.2.2.n1</ecNumber>
    </recommendedName>
</protein>
<dbReference type="Proteomes" id="UP000185494">
    <property type="component" value="Chromosome 1"/>
</dbReference>
<keyword evidence="3" id="KW-0378">Hydrolase</keyword>
<dbReference type="InterPro" id="IPR005269">
    <property type="entry name" value="LOG"/>
</dbReference>
<dbReference type="EMBL" id="CP015583">
    <property type="protein sequence ID" value="APT57711.1"/>
    <property type="molecule type" value="Genomic_DNA"/>
</dbReference>
<evidence type="ECO:0000256" key="2">
    <source>
        <dbReference type="ARBA" id="ARBA00006763"/>
    </source>
</evidence>
<evidence type="ECO:0000256" key="1">
    <source>
        <dbReference type="ARBA" id="ARBA00000274"/>
    </source>
</evidence>
<dbReference type="STRING" id="257708.RGI145_11935"/>
<dbReference type="GO" id="GO:0009691">
    <property type="term" value="P:cytokinin biosynthetic process"/>
    <property type="evidence" value="ECO:0007669"/>
    <property type="project" value="UniProtKB-UniRule"/>
</dbReference>
<dbReference type="PANTHER" id="PTHR31223:SF70">
    <property type="entry name" value="LOG FAMILY PROTEIN YJL055W"/>
    <property type="match status" value="1"/>
</dbReference>
<organism evidence="4 5">
    <name type="scientific">Roseomonas gilardii</name>
    <dbReference type="NCBI Taxonomy" id="257708"/>
    <lineage>
        <taxon>Bacteria</taxon>
        <taxon>Pseudomonadati</taxon>
        <taxon>Pseudomonadota</taxon>
        <taxon>Alphaproteobacteria</taxon>
        <taxon>Acetobacterales</taxon>
        <taxon>Roseomonadaceae</taxon>
        <taxon>Roseomonas</taxon>
    </lineage>
</organism>
<dbReference type="NCBIfam" id="TIGR00730">
    <property type="entry name" value="Rossman fold protein, TIGR00730 family"/>
    <property type="match status" value="1"/>
</dbReference>
<dbReference type="RefSeq" id="WP_075798533.1">
    <property type="nucleotide sequence ID" value="NZ_CP015583.1"/>
</dbReference>
<evidence type="ECO:0000313" key="5">
    <source>
        <dbReference type="Proteomes" id="UP000185494"/>
    </source>
</evidence>
<dbReference type="PANTHER" id="PTHR31223">
    <property type="entry name" value="LOG FAMILY PROTEIN YJL055W"/>
    <property type="match status" value="1"/>
</dbReference>
<dbReference type="Gene3D" id="3.40.50.450">
    <property type="match status" value="1"/>
</dbReference>
<sequence length="200" mass="21396">MEETKTLKRVCVFCGASGGARPVYAETARALGEAIAARGLDLVYGGGKVGLMGVVADAALANGSEVDGVIPEALMQREVGHGSVTRLHVVGSMHERKAMMAELSDGFVILPGGFGTMEEVFEVLTWSQLGLHTKGAVFLDVDGYWTHLMKALDGMQAEGFLKPEHRLLAMRAETPDQALDMLAAFRPPEVARWIVSPAQT</sequence>
<dbReference type="Pfam" id="PF03641">
    <property type="entry name" value="Lysine_decarbox"/>
    <property type="match status" value="1"/>
</dbReference>
<comment type="similarity">
    <text evidence="2 3">Belongs to the LOG family.</text>
</comment>
<comment type="catalytic activity">
    <reaction evidence="1">
        <text>AMP + H2O = D-ribose 5-phosphate + adenine</text>
        <dbReference type="Rhea" id="RHEA:20129"/>
        <dbReference type="ChEBI" id="CHEBI:15377"/>
        <dbReference type="ChEBI" id="CHEBI:16708"/>
        <dbReference type="ChEBI" id="CHEBI:78346"/>
        <dbReference type="ChEBI" id="CHEBI:456215"/>
        <dbReference type="EC" id="3.2.2.4"/>
    </reaction>
</comment>
<accession>A0A1L7AG52</accession>
<evidence type="ECO:0000313" key="4">
    <source>
        <dbReference type="EMBL" id="APT57711.1"/>
    </source>
</evidence>
<gene>
    <name evidence="4" type="ORF">RGI145_11935</name>
</gene>
<keyword evidence="3" id="KW-0203">Cytokinin biosynthesis</keyword>
<dbReference type="SUPFAM" id="SSF102405">
    <property type="entry name" value="MCP/YpsA-like"/>
    <property type="match status" value="1"/>
</dbReference>
<dbReference type="KEGG" id="rgi:RGI145_11935"/>
<dbReference type="AlphaFoldDB" id="A0A1L7AG52"/>
<dbReference type="EC" id="3.2.2.n1" evidence="3"/>
<dbReference type="GO" id="GO:0005829">
    <property type="term" value="C:cytosol"/>
    <property type="evidence" value="ECO:0007669"/>
    <property type="project" value="TreeGrafter"/>
</dbReference>
<dbReference type="InterPro" id="IPR031100">
    <property type="entry name" value="LOG_fam"/>
</dbReference>
<name>A0A1L7AG52_9PROT</name>
<proteinExistence type="inferred from homology"/>
<dbReference type="eggNOG" id="COG1611">
    <property type="taxonomic scope" value="Bacteria"/>
</dbReference>
<reference evidence="4 5" key="1">
    <citation type="submission" date="2016-05" db="EMBL/GenBank/DDBJ databases">
        <title>Complete Genome and Methylome Analysis of Psychrotrophic Bacterial Isolates from Antarctic Lake Untersee.</title>
        <authorList>
            <person name="Fomenkov A."/>
            <person name="Akimov V.N."/>
            <person name="Vasilyeva L.V."/>
            <person name="Andersen D."/>
            <person name="Vincze T."/>
            <person name="Roberts R.J."/>
        </authorList>
    </citation>
    <scope>NUCLEOTIDE SEQUENCE [LARGE SCALE GENOMIC DNA]</scope>
    <source>
        <strain evidence="4 5">U14-5</strain>
    </source>
</reference>